<dbReference type="PANTHER" id="PTHR36529">
    <property type="entry name" value="SLL1095 PROTEIN"/>
    <property type="match status" value="1"/>
</dbReference>
<reference evidence="1 2" key="1">
    <citation type="submission" date="2018-11" db="EMBL/GenBank/DDBJ databases">
        <title>Genomic Encyclopedia of Type Strains, Phase IV (KMG-IV): sequencing the most valuable type-strain genomes for metagenomic binning, comparative biology and taxonomic classification.</title>
        <authorList>
            <person name="Goeker M."/>
        </authorList>
    </citation>
    <scope>NUCLEOTIDE SEQUENCE [LARGE SCALE GENOMIC DNA]</scope>
    <source>
        <strain evidence="1 2">DSM 22027</strain>
    </source>
</reference>
<gene>
    <name evidence="1" type="ORF">EDC27_1444</name>
</gene>
<dbReference type="GO" id="GO:0016740">
    <property type="term" value="F:transferase activity"/>
    <property type="evidence" value="ECO:0007669"/>
    <property type="project" value="UniProtKB-KW"/>
</dbReference>
<dbReference type="Proteomes" id="UP000276223">
    <property type="component" value="Unassembled WGS sequence"/>
</dbReference>
<evidence type="ECO:0000313" key="2">
    <source>
        <dbReference type="Proteomes" id="UP000276223"/>
    </source>
</evidence>
<dbReference type="PANTHER" id="PTHR36529:SF1">
    <property type="entry name" value="GLYCOSYLTRANSFERASE"/>
    <property type="match status" value="1"/>
</dbReference>
<dbReference type="RefSeq" id="WP_123289934.1">
    <property type="nucleotide sequence ID" value="NZ_RJVA01000011.1"/>
</dbReference>
<dbReference type="SUPFAM" id="SSF53448">
    <property type="entry name" value="Nucleotide-diphospho-sugar transferases"/>
    <property type="match status" value="2"/>
</dbReference>
<accession>A0A3N1UY09</accession>
<sequence>MPRQAVIVFARYPEPGAVKSRLARGVGAAKASEIYEQLLRYAFGVLDDFQRLCPQTTIEVSLATADRVHDFRRRFAVPWPVVPQGEGHLGKRMAEAFERLFARGFSRVVLMGSDVCDMCAQDLSAAFRLLQSHEAVLGPARDGGFYAIGLRRPCPEIFSFSTWGSADVFQRTQHTLSRLGLSLAVLPLRTDIDRPEDLRLLERHWAFRNSLAVVVPTIGGLQSLTPWLEDLRRILWPGDTVCIVQGTTALASQEPIRTGDVIRVQSPLGRGLQLNAGARACPGEVLWFLHHDCSPGFCAAYHVRQICRDPGAALGVFRLGFSPTNRALRAVARWANWRTSLFRLPYGDQGFFCRRETFDAVGGFRAPYIMEDVDFVRACRRLGRLWVAPDVLLTSPRRYLSQGIFKTSLRNHITLFGHFLGVSNAVLYRRYYGLSHGPLGGTHALRQAHANHEIFHS</sequence>
<dbReference type="OrthoDB" id="9798250at2"/>
<dbReference type="NCBIfam" id="TIGR04282">
    <property type="entry name" value="glyco_like_cofC"/>
    <property type="match status" value="1"/>
</dbReference>
<keyword evidence="2" id="KW-1185">Reference proteome</keyword>
<dbReference type="InterPro" id="IPR018641">
    <property type="entry name" value="Trfase_1_rSAM/seldom-assoc"/>
</dbReference>
<dbReference type="Gene3D" id="3.90.550.10">
    <property type="entry name" value="Spore Coat Polysaccharide Biosynthesis Protein SpsA, Chain A"/>
    <property type="match status" value="1"/>
</dbReference>
<dbReference type="Pfam" id="PF09837">
    <property type="entry name" value="DUF2064"/>
    <property type="match status" value="1"/>
</dbReference>
<organism evidence="1 2">
    <name type="scientific">Desulfosoma caldarium</name>
    <dbReference type="NCBI Taxonomy" id="610254"/>
    <lineage>
        <taxon>Bacteria</taxon>
        <taxon>Pseudomonadati</taxon>
        <taxon>Thermodesulfobacteriota</taxon>
        <taxon>Syntrophobacteria</taxon>
        <taxon>Syntrophobacterales</taxon>
        <taxon>Syntrophobacteraceae</taxon>
        <taxon>Desulfosoma</taxon>
    </lineage>
</organism>
<comment type="caution">
    <text evidence="1">The sequence shown here is derived from an EMBL/GenBank/DDBJ whole genome shotgun (WGS) entry which is preliminary data.</text>
</comment>
<dbReference type="AlphaFoldDB" id="A0A3N1UY09"/>
<dbReference type="InterPro" id="IPR029044">
    <property type="entry name" value="Nucleotide-diphossugar_trans"/>
</dbReference>
<name>A0A3N1UY09_9BACT</name>
<protein>
    <submittedName>
        <fullName evidence="1">RSAM/selenodomain-associated transferase 1</fullName>
    </submittedName>
</protein>
<dbReference type="EMBL" id="RJVA01000011">
    <property type="protein sequence ID" value="ROQ93427.1"/>
    <property type="molecule type" value="Genomic_DNA"/>
</dbReference>
<keyword evidence="1" id="KW-0808">Transferase</keyword>
<evidence type="ECO:0000313" key="1">
    <source>
        <dbReference type="EMBL" id="ROQ93427.1"/>
    </source>
</evidence>
<proteinExistence type="predicted"/>